<dbReference type="EMBL" id="JBDJPC010000009">
    <property type="protein sequence ID" value="KAL1491696.1"/>
    <property type="molecule type" value="Genomic_DNA"/>
</dbReference>
<keyword evidence="3" id="KW-1185">Reference proteome</keyword>
<accession>A0ABD1EEX5</accession>
<dbReference type="Proteomes" id="UP001566132">
    <property type="component" value="Unassembled WGS sequence"/>
</dbReference>
<evidence type="ECO:0000256" key="1">
    <source>
        <dbReference type="SAM" id="MobiDB-lite"/>
    </source>
</evidence>
<evidence type="ECO:0000313" key="3">
    <source>
        <dbReference type="Proteomes" id="UP001566132"/>
    </source>
</evidence>
<sequence>MAFEALLEQWKSFQKHKISMANHFNCIFHSNEHNMQATICLSRQSGEIAITSLVTGFTIMIYRKELSGYNREGDTNIRITTRLNDQPSISTLTFPNRDIREEIFNQLTDFEREIVSDPTPPTTSESFSSSSDDNN</sequence>
<dbReference type="AlphaFoldDB" id="A0ABD1EEX5"/>
<evidence type="ECO:0000313" key="2">
    <source>
        <dbReference type="EMBL" id="KAL1491696.1"/>
    </source>
</evidence>
<feature type="region of interest" description="Disordered" evidence="1">
    <location>
        <begin position="111"/>
        <end position="135"/>
    </location>
</feature>
<feature type="compositionally biased region" description="Low complexity" evidence="1">
    <location>
        <begin position="122"/>
        <end position="135"/>
    </location>
</feature>
<organism evidence="2 3">
    <name type="scientific">Hypothenemus hampei</name>
    <name type="common">Coffee berry borer</name>
    <dbReference type="NCBI Taxonomy" id="57062"/>
    <lineage>
        <taxon>Eukaryota</taxon>
        <taxon>Metazoa</taxon>
        <taxon>Ecdysozoa</taxon>
        <taxon>Arthropoda</taxon>
        <taxon>Hexapoda</taxon>
        <taxon>Insecta</taxon>
        <taxon>Pterygota</taxon>
        <taxon>Neoptera</taxon>
        <taxon>Endopterygota</taxon>
        <taxon>Coleoptera</taxon>
        <taxon>Polyphaga</taxon>
        <taxon>Cucujiformia</taxon>
        <taxon>Curculionidae</taxon>
        <taxon>Scolytinae</taxon>
        <taxon>Hypothenemus</taxon>
    </lineage>
</organism>
<reference evidence="2 3" key="1">
    <citation type="submission" date="2024-05" db="EMBL/GenBank/DDBJ databases">
        <title>Genetic variation in Jamaican populations of the coffee berry borer (Hypothenemus hampei).</title>
        <authorList>
            <person name="Errbii M."/>
            <person name="Myrie A."/>
        </authorList>
    </citation>
    <scope>NUCLEOTIDE SEQUENCE [LARGE SCALE GENOMIC DNA]</scope>
    <source>
        <strain evidence="2">JA-Hopewell-2020-01-JO</strain>
        <tissue evidence="2">Whole body</tissue>
    </source>
</reference>
<proteinExistence type="predicted"/>
<protein>
    <submittedName>
        <fullName evidence="2">Uncharacterized protein</fullName>
    </submittedName>
</protein>
<name>A0ABD1EEX5_HYPHA</name>
<comment type="caution">
    <text evidence="2">The sequence shown here is derived from an EMBL/GenBank/DDBJ whole genome shotgun (WGS) entry which is preliminary data.</text>
</comment>
<gene>
    <name evidence="2" type="ORF">ABEB36_012255</name>
</gene>